<organism evidence="4">
    <name type="scientific">uncultured Rubrobacteraceae bacterium</name>
    <dbReference type="NCBI Taxonomy" id="349277"/>
    <lineage>
        <taxon>Bacteria</taxon>
        <taxon>Bacillati</taxon>
        <taxon>Actinomycetota</taxon>
        <taxon>Rubrobacteria</taxon>
        <taxon>Rubrobacterales</taxon>
        <taxon>Rubrobacteraceae</taxon>
        <taxon>environmental samples</taxon>
    </lineage>
</organism>
<dbReference type="Gene3D" id="2.70.70.10">
    <property type="entry name" value="Glucose Permease (Domain IIA)"/>
    <property type="match status" value="1"/>
</dbReference>
<dbReference type="PANTHER" id="PTHR21666:SF270">
    <property type="entry name" value="MUREIN HYDROLASE ACTIVATOR ENVC"/>
    <property type="match status" value="1"/>
</dbReference>
<dbReference type="EMBL" id="CADCUT010000088">
    <property type="protein sequence ID" value="CAA9405122.1"/>
    <property type="molecule type" value="Genomic_DNA"/>
</dbReference>
<accession>A0A6J4P3D3</accession>
<proteinExistence type="predicted"/>
<evidence type="ECO:0000313" key="4">
    <source>
        <dbReference type="EMBL" id="CAA9405122.1"/>
    </source>
</evidence>
<keyword evidence="2" id="KW-0732">Signal</keyword>
<protein>
    <recommendedName>
        <fullName evidence="3">M23ase beta-sheet core domain-containing protein</fullName>
    </recommendedName>
</protein>
<dbReference type="InterPro" id="IPR016047">
    <property type="entry name" value="M23ase_b-sheet_dom"/>
</dbReference>
<evidence type="ECO:0000256" key="2">
    <source>
        <dbReference type="SAM" id="SignalP"/>
    </source>
</evidence>
<dbReference type="InterPro" id="IPR050570">
    <property type="entry name" value="Cell_wall_metabolism_enzyme"/>
</dbReference>
<dbReference type="AlphaFoldDB" id="A0A6J4P3D3"/>
<dbReference type="GO" id="GO:0004222">
    <property type="term" value="F:metalloendopeptidase activity"/>
    <property type="evidence" value="ECO:0007669"/>
    <property type="project" value="TreeGrafter"/>
</dbReference>
<dbReference type="PANTHER" id="PTHR21666">
    <property type="entry name" value="PEPTIDASE-RELATED"/>
    <property type="match status" value="1"/>
</dbReference>
<dbReference type="CDD" id="cd12797">
    <property type="entry name" value="M23_peptidase"/>
    <property type="match status" value="1"/>
</dbReference>
<name>A0A6J4P3D3_9ACTN</name>
<feature type="chain" id="PRO_5027101246" description="M23ase beta-sheet core domain-containing protein" evidence="2">
    <location>
        <begin position="29"/>
        <end position="463"/>
    </location>
</feature>
<evidence type="ECO:0000256" key="1">
    <source>
        <dbReference type="SAM" id="MobiDB-lite"/>
    </source>
</evidence>
<dbReference type="InterPro" id="IPR011055">
    <property type="entry name" value="Dup_hybrid_motif"/>
</dbReference>
<reference evidence="4" key="1">
    <citation type="submission" date="2020-02" db="EMBL/GenBank/DDBJ databases">
        <authorList>
            <person name="Meier V. D."/>
        </authorList>
    </citation>
    <scope>NUCLEOTIDE SEQUENCE</scope>
    <source>
        <strain evidence="4">AVDCRST_MAG03</strain>
    </source>
</reference>
<feature type="domain" description="M23ase beta-sheet core" evidence="3">
    <location>
        <begin position="307"/>
        <end position="408"/>
    </location>
</feature>
<gene>
    <name evidence="4" type="ORF">AVDCRST_MAG03-1480</name>
</gene>
<feature type="region of interest" description="Disordered" evidence="1">
    <location>
        <begin position="189"/>
        <end position="238"/>
    </location>
</feature>
<evidence type="ECO:0000259" key="3">
    <source>
        <dbReference type="Pfam" id="PF01551"/>
    </source>
</evidence>
<dbReference type="Pfam" id="PF01551">
    <property type="entry name" value="Peptidase_M23"/>
    <property type="match status" value="1"/>
</dbReference>
<dbReference type="SUPFAM" id="SSF51261">
    <property type="entry name" value="Duplicated hybrid motif"/>
    <property type="match status" value="1"/>
</dbReference>
<sequence length="463" mass="50643">MRNKILGFAVLAVVSAMVATGTGTGAQAQEPSTTIRKTEGAAVGAEVSHPAEWNVEREPYTYEDTYGYTLWYPDTDTAHDHGGRPALRVALAYDLEPEDIEAEVEGVMTDYPDLSLRRETVDVAREHKGVAVGTIPGSTPYTAVYVPVNGRVYKINVYADDPERRGLDVRGRGLLADVRFEEPTRSVGALDLPDANSPEALAAPVEPGLVSEEEAARRTATEEEGTARISAAPRGGGEKEISEGCFLADPRFWVQTQHGKLANENRWKGRRPGWTRIGLYNYWGEYTHGDLGYGRCVSNGYTNDKFAIDYFLRRGDAVFSPFKSGTVRFAGQRDSHKNYGKFVVIETEHGDEKYVSMSAHLDGLNVGKGDRVSEDKIIGFAGNTGAPSIPVGDPHLHQAFYRNPSYVDGAPYGGRGLQVVRHHFLGHAAGDRNGGVYTFGRKKKSDRTCRASIVCGKGYFISN</sequence>
<feature type="signal peptide" evidence="2">
    <location>
        <begin position="1"/>
        <end position="28"/>
    </location>
</feature>